<reference evidence="4" key="1">
    <citation type="submission" date="2016-10" db="EMBL/GenBank/DDBJ databases">
        <authorList>
            <person name="Varghese N."/>
            <person name="Submissions S."/>
        </authorList>
    </citation>
    <scope>NUCLEOTIDE SEQUENCE [LARGE SCALE GENOMIC DNA]</scope>
    <source>
        <strain evidence="4">B48,IBRC-M 10115,DSM 25386,CECT 8001</strain>
    </source>
</reference>
<proteinExistence type="predicted"/>
<dbReference type="InterPro" id="IPR036291">
    <property type="entry name" value="NAD(P)-bd_dom_sf"/>
</dbReference>
<evidence type="ECO:0000259" key="1">
    <source>
        <dbReference type="Pfam" id="PF01408"/>
    </source>
</evidence>
<dbReference type="RefSeq" id="WP_090743186.1">
    <property type="nucleotide sequence ID" value="NZ_FOBW01000004.1"/>
</dbReference>
<dbReference type="Gene3D" id="3.40.50.720">
    <property type="entry name" value="NAD(P)-binding Rossmann-like Domain"/>
    <property type="match status" value="1"/>
</dbReference>
<name>A0A1H8A1H8_9BACI</name>
<dbReference type="STRING" id="930146.SAMN05192533_104152"/>
<feature type="domain" description="Gfo/Idh/MocA-like oxidoreductase N-terminal" evidence="1">
    <location>
        <begin position="2"/>
        <end position="119"/>
    </location>
</feature>
<dbReference type="Gene3D" id="3.30.360.10">
    <property type="entry name" value="Dihydrodipicolinate Reductase, domain 2"/>
    <property type="match status" value="1"/>
</dbReference>
<dbReference type="Pfam" id="PF22725">
    <property type="entry name" value="GFO_IDH_MocA_C3"/>
    <property type="match status" value="1"/>
</dbReference>
<dbReference type="Proteomes" id="UP000198553">
    <property type="component" value="Unassembled WGS sequence"/>
</dbReference>
<dbReference type="SUPFAM" id="SSF51735">
    <property type="entry name" value="NAD(P)-binding Rossmann-fold domains"/>
    <property type="match status" value="1"/>
</dbReference>
<protein>
    <submittedName>
        <fullName evidence="3">Predicted dehydrogenase</fullName>
    </submittedName>
</protein>
<keyword evidence="4" id="KW-1185">Reference proteome</keyword>
<dbReference type="GO" id="GO:0000166">
    <property type="term" value="F:nucleotide binding"/>
    <property type="evidence" value="ECO:0007669"/>
    <property type="project" value="InterPro"/>
</dbReference>
<gene>
    <name evidence="3" type="ORF">SAMN05192533_104152</name>
</gene>
<dbReference type="EMBL" id="FOBW01000004">
    <property type="protein sequence ID" value="SEM63407.1"/>
    <property type="molecule type" value="Genomic_DNA"/>
</dbReference>
<sequence length="328" mass="36858">MIRFGVIGTNWITEAFIEGANEHPEFKLAAVYSRTEERAREFATRYQVKSIFTDLHTMASSNEIDAVYIASPTSLHAKQAMIFLEQGKHVLCEKPIASNSVELRAMIEAAKKHNVVLMEALKSTLVPNFQEISKNVLKIGKVRRYFASYCQYSSRYDAYKEGNILNAFKPEFSNGALMDIGIYCIYPLVVLFGKPNEVKATGILLETGVDGSGSIVLNYPDMDAVVMFSKITDSAVPSEIQGEKGNLVFDKINVPEKVEIRYRSGEIEDLTVPQKSQSMYYEVEEFITLVNQGQLESKVNSHDHSLIVMEILDECRKQIGVVFPADKK</sequence>
<feature type="domain" description="GFO/IDH/MocA-like oxidoreductase" evidence="2">
    <location>
        <begin position="138"/>
        <end position="247"/>
    </location>
</feature>
<dbReference type="InterPro" id="IPR000683">
    <property type="entry name" value="Gfo/Idh/MocA-like_OxRdtase_N"/>
</dbReference>
<evidence type="ECO:0000259" key="2">
    <source>
        <dbReference type="Pfam" id="PF22725"/>
    </source>
</evidence>
<dbReference type="PANTHER" id="PTHR43054">
    <property type="match status" value="1"/>
</dbReference>
<dbReference type="OrthoDB" id="9815825at2"/>
<dbReference type="InterPro" id="IPR055170">
    <property type="entry name" value="GFO_IDH_MocA-like_dom"/>
</dbReference>
<dbReference type="PANTHER" id="PTHR43054:SF1">
    <property type="entry name" value="SCYLLO-INOSITOL 2-DEHYDROGENASE (NADP(+)) IOLU"/>
    <property type="match status" value="1"/>
</dbReference>
<dbReference type="SUPFAM" id="SSF55347">
    <property type="entry name" value="Glyceraldehyde-3-phosphate dehydrogenase-like, C-terminal domain"/>
    <property type="match status" value="1"/>
</dbReference>
<evidence type="ECO:0000313" key="4">
    <source>
        <dbReference type="Proteomes" id="UP000198553"/>
    </source>
</evidence>
<accession>A0A1H8A1H8</accession>
<dbReference type="AlphaFoldDB" id="A0A1H8A1H8"/>
<evidence type="ECO:0000313" key="3">
    <source>
        <dbReference type="EMBL" id="SEM63407.1"/>
    </source>
</evidence>
<dbReference type="Pfam" id="PF01408">
    <property type="entry name" value="GFO_IDH_MocA"/>
    <property type="match status" value="1"/>
</dbReference>
<organism evidence="3 4">
    <name type="scientific">Mesobacillus persicus</name>
    <dbReference type="NCBI Taxonomy" id="930146"/>
    <lineage>
        <taxon>Bacteria</taxon>
        <taxon>Bacillati</taxon>
        <taxon>Bacillota</taxon>
        <taxon>Bacilli</taxon>
        <taxon>Bacillales</taxon>
        <taxon>Bacillaceae</taxon>
        <taxon>Mesobacillus</taxon>
    </lineage>
</organism>